<feature type="transmembrane region" description="Helical" evidence="1">
    <location>
        <begin position="179"/>
        <end position="200"/>
    </location>
</feature>
<keyword evidence="1" id="KW-1133">Transmembrane helix</keyword>
<feature type="transmembrane region" description="Helical" evidence="1">
    <location>
        <begin position="64"/>
        <end position="85"/>
    </location>
</feature>
<comment type="caution">
    <text evidence="2">The sequence shown here is derived from an EMBL/GenBank/DDBJ whole genome shotgun (WGS) entry which is preliminary data.</text>
</comment>
<evidence type="ECO:0000313" key="3">
    <source>
        <dbReference type="Proteomes" id="UP001250538"/>
    </source>
</evidence>
<protein>
    <submittedName>
        <fullName evidence="2">DUF4386 domain-containing protein</fullName>
    </submittedName>
</protein>
<keyword evidence="1" id="KW-0472">Membrane</keyword>
<feature type="transmembrane region" description="Helical" evidence="1">
    <location>
        <begin position="12"/>
        <end position="36"/>
    </location>
</feature>
<dbReference type="EMBL" id="JAVYAA010000005">
    <property type="protein sequence ID" value="MDT8978670.1"/>
    <property type="molecule type" value="Genomic_DNA"/>
</dbReference>
<reference evidence="3" key="1">
    <citation type="submission" date="2023-09" db="EMBL/GenBank/DDBJ databases">
        <title>Paenibacillus sp. chi10 Genome sequencing and assembly.</title>
        <authorList>
            <person name="Kim I."/>
        </authorList>
    </citation>
    <scope>NUCLEOTIDE SEQUENCE [LARGE SCALE GENOMIC DNA]</scope>
    <source>
        <strain evidence="3">chi10</strain>
    </source>
</reference>
<keyword evidence="3" id="KW-1185">Reference proteome</keyword>
<dbReference type="Pfam" id="PF14329">
    <property type="entry name" value="DUF4386"/>
    <property type="match status" value="1"/>
</dbReference>
<accession>A0AAJ2JX34</accession>
<keyword evidence="1" id="KW-0812">Transmembrane</keyword>
<dbReference type="Proteomes" id="UP001250538">
    <property type="component" value="Unassembled WGS sequence"/>
</dbReference>
<organism evidence="2 3">
    <name type="scientific">Paenibacillus suaedae</name>
    <dbReference type="NCBI Taxonomy" id="3077233"/>
    <lineage>
        <taxon>Bacteria</taxon>
        <taxon>Bacillati</taxon>
        <taxon>Bacillota</taxon>
        <taxon>Bacilli</taxon>
        <taxon>Bacillales</taxon>
        <taxon>Paenibacillaceae</taxon>
        <taxon>Paenibacillus</taxon>
    </lineage>
</organism>
<proteinExistence type="predicted"/>
<feature type="transmembrane region" description="Helical" evidence="1">
    <location>
        <begin position="97"/>
        <end position="120"/>
    </location>
</feature>
<feature type="transmembrane region" description="Helical" evidence="1">
    <location>
        <begin position="206"/>
        <end position="230"/>
    </location>
</feature>
<dbReference type="RefSeq" id="WP_315746676.1">
    <property type="nucleotide sequence ID" value="NZ_JAVYAA010000005.1"/>
</dbReference>
<evidence type="ECO:0000256" key="1">
    <source>
        <dbReference type="SAM" id="Phobius"/>
    </source>
</evidence>
<dbReference type="InterPro" id="IPR025495">
    <property type="entry name" value="DUF4386"/>
</dbReference>
<feature type="transmembrane region" description="Helical" evidence="1">
    <location>
        <begin position="146"/>
        <end position="167"/>
    </location>
</feature>
<sequence>MVTTHIQRTDQRTAALTAGIALIIMTLASFFSYGYVHASLVVQGDASATFHNIMSSTTLFKAEILGWLMILIADIVVAWAFYMVLKPIHQGLSLLGAWFRLIYTAILGIAILNLLFVLLLTGSADHSAISDQLQTQAMLYVRAFDAIWSIGLIIFGGHLLIVGYVTLKSASIPKIISILLLLAGTGYMLVHLCNVFFPQYEGIKTILTYVFTIPMIAGELGLGLGLWMLFKGGKDGKTPIAA</sequence>
<evidence type="ECO:0000313" key="2">
    <source>
        <dbReference type="EMBL" id="MDT8978670.1"/>
    </source>
</evidence>
<name>A0AAJ2JX34_9BACL</name>
<gene>
    <name evidence="2" type="ORF">RQP50_20760</name>
</gene>
<dbReference type="AlphaFoldDB" id="A0AAJ2JX34"/>